<reference evidence="1" key="1">
    <citation type="journal article" date="2014" name="Front. Microbiol.">
        <title>High frequency of phylogenetically diverse reductive dehalogenase-homologous genes in deep subseafloor sedimentary metagenomes.</title>
        <authorList>
            <person name="Kawai M."/>
            <person name="Futagami T."/>
            <person name="Toyoda A."/>
            <person name="Takaki Y."/>
            <person name="Nishi S."/>
            <person name="Hori S."/>
            <person name="Arai W."/>
            <person name="Tsubouchi T."/>
            <person name="Morono Y."/>
            <person name="Uchiyama I."/>
            <person name="Ito T."/>
            <person name="Fujiyama A."/>
            <person name="Inagaki F."/>
            <person name="Takami H."/>
        </authorList>
    </citation>
    <scope>NUCLEOTIDE SEQUENCE</scope>
    <source>
        <strain evidence="1">Expedition CK06-06</strain>
    </source>
</reference>
<protein>
    <submittedName>
        <fullName evidence="1">Uncharacterized protein</fullName>
    </submittedName>
</protein>
<sequence length="217" mass="23054">DAFRLVAVANQPGVALEDTGEIWCGRALVVNAPRQALAAAVDQDPLPEMLCAPPAACRRLALHFRARRAVLPEGMSKRVITVRDPDLPMEGTNVVTLRVFPNADRDDTVDLVATSVVDAAGLDLPSREAEIETGVADLMPFAGDALVRQNGPSPRWDCDLWLSDPPAGGGWPATCDVRLSSRPPTWLLDRSGVGGLGFEGDVLLGWRAGDAVAAELT</sequence>
<accession>X0WAK2</accession>
<dbReference type="AlphaFoldDB" id="X0WAK2"/>
<proteinExistence type="predicted"/>
<name>X0WAK2_9ZZZZ</name>
<organism evidence="1">
    <name type="scientific">marine sediment metagenome</name>
    <dbReference type="NCBI Taxonomy" id="412755"/>
    <lineage>
        <taxon>unclassified sequences</taxon>
        <taxon>metagenomes</taxon>
        <taxon>ecological metagenomes</taxon>
    </lineage>
</organism>
<gene>
    <name evidence="1" type="ORF">S01H1_48358</name>
</gene>
<feature type="non-terminal residue" evidence="1">
    <location>
        <position position="1"/>
    </location>
</feature>
<dbReference type="EMBL" id="BARS01031053">
    <property type="protein sequence ID" value="GAG27680.1"/>
    <property type="molecule type" value="Genomic_DNA"/>
</dbReference>
<evidence type="ECO:0000313" key="1">
    <source>
        <dbReference type="EMBL" id="GAG27680.1"/>
    </source>
</evidence>
<comment type="caution">
    <text evidence="1">The sequence shown here is derived from an EMBL/GenBank/DDBJ whole genome shotgun (WGS) entry which is preliminary data.</text>
</comment>